<dbReference type="PANTHER" id="PTHR22901">
    <property type="entry name" value="SIALATE O-ACETYLESTERASE"/>
    <property type="match status" value="1"/>
</dbReference>
<comment type="caution">
    <text evidence="3">The sequence shown here is derived from an EMBL/GenBank/DDBJ whole genome shotgun (WGS) entry which is preliminary data.</text>
</comment>
<evidence type="ECO:0000313" key="4">
    <source>
        <dbReference type="Proteomes" id="UP000664495"/>
    </source>
</evidence>
<evidence type="ECO:0000313" key="3">
    <source>
        <dbReference type="EMBL" id="MBO0451572.1"/>
    </source>
</evidence>
<dbReference type="Proteomes" id="UP000664495">
    <property type="component" value="Unassembled WGS sequence"/>
</dbReference>
<keyword evidence="1" id="KW-0378">Hydrolase</keyword>
<evidence type="ECO:0000256" key="1">
    <source>
        <dbReference type="ARBA" id="ARBA00022801"/>
    </source>
</evidence>
<feature type="domain" description="Sialate O-acetylesterase" evidence="2">
    <location>
        <begin position="291"/>
        <end position="381"/>
    </location>
</feature>
<accession>A0ABS3HDP0</accession>
<dbReference type="InterPro" id="IPR005181">
    <property type="entry name" value="SASA"/>
</dbReference>
<proteinExistence type="predicted"/>
<gene>
    <name evidence="3" type="ORF">JZO85_04775</name>
</gene>
<dbReference type="InterPro" id="IPR036514">
    <property type="entry name" value="SGNH_hydro_sf"/>
</dbReference>
<dbReference type="RefSeq" id="WP_207107386.1">
    <property type="nucleotide sequence ID" value="NZ_JAFLVR010000010.1"/>
</dbReference>
<dbReference type="SUPFAM" id="SSF52266">
    <property type="entry name" value="SGNH hydrolase"/>
    <property type="match status" value="1"/>
</dbReference>
<dbReference type="Pfam" id="PF03629">
    <property type="entry name" value="SASA"/>
    <property type="match status" value="1"/>
</dbReference>
<organism evidence="3 4">
    <name type="scientific">Candidatus Enterococcus murrayae</name>
    <dbReference type="NCBI Taxonomy" id="2815321"/>
    <lineage>
        <taxon>Bacteria</taxon>
        <taxon>Bacillati</taxon>
        <taxon>Bacillota</taxon>
        <taxon>Bacilli</taxon>
        <taxon>Lactobacillales</taxon>
        <taxon>Enterococcaceae</taxon>
        <taxon>Enterococcus</taxon>
    </lineage>
</organism>
<keyword evidence="4" id="KW-1185">Reference proteome</keyword>
<evidence type="ECO:0000259" key="2">
    <source>
        <dbReference type="Pfam" id="PF03629"/>
    </source>
</evidence>
<sequence length="493" mass="56311">MTMIKLNPLFTDNAVVQAEKDFFLTGQVSNKEEVQVRFGELDVKTTSDESGYFSLILPPQKYGTIGDITVKTELAEKKVHVQFGDVFLFGGQSNIEFKMADEAHFQAEKERVAQTSIDLFFINVPQVEYEDNIETIPSTVSWEEWKPINSETLAEVSAIAYYSMRRYKKKYPNRIVGIVNCSKGGTSASSWMSLDFLKKSKSLNQNILVPYQQAITGKTREEFDVKWNTYQAIAESYYSLRNQWVEGHPNLSLIDIKKKIGHSPWPPPITPYSFLRPAGLYYTMFKKIVPYTFLGVIWYQGEEDTQHGYLYEELLSMLMKQWRADLQAEVPFYIVQLPLCVDKPNHDWPAVRQAQAKIAENMKATFLVTSLDCGLPDNIHPPEKNVLGERIGEIIQQRYYSSSPTANVIAKEKDKIVIEIKNAESLKVTCEECIHTNADNFTVSIKKNMIEISVENNQELTTVEYAWSNAPIPALFNEVGYPVSPFKIECKDS</sequence>
<dbReference type="EMBL" id="JAFLVR010000010">
    <property type="protein sequence ID" value="MBO0451572.1"/>
    <property type="molecule type" value="Genomic_DNA"/>
</dbReference>
<dbReference type="PANTHER" id="PTHR22901:SF0">
    <property type="entry name" value="SIALATE O-ACETYLESTERASE"/>
    <property type="match status" value="1"/>
</dbReference>
<reference evidence="3 4" key="1">
    <citation type="submission" date="2021-03" db="EMBL/GenBank/DDBJ databases">
        <title>Enterococcal diversity collection.</title>
        <authorList>
            <person name="Gilmore M.S."/>
            <person name="Schwartzman J."/>
            <person name="Van Tyne D."/>
            <person name="Martin M."/>
            <person name="Earl A.M."/>
            <person name="Manson A.L."/>
            <person name="Straub T."/>
            <person name="Salamzade R."/>
            <person name="Saavedra J."/>
            <person name="Lebreton F."/>
            <person name="Prichula J."/>
            <person name="Schaufler K."/>
            <person name="Gaca A."/>
            <person name="Sgardioli B."/>
            <person name="Wagenaar J."/>
            <person name="Strong T."/>
        </authorList>
    </citation>
    <scope>NUCLEOTIDE SEQUENCE [LARGE SCALE GENOMIC DNA]</scope>
    <source>
        <strain evidence="3 4">MJM16</strain>
    </source>
</reference>
<name>A0ABS3HDP0_9ENTE</name>
<dbReference type="InterPro" id="IPR039329">
    <property type="entry name" value="SIAE"/>
</dbReference>
<protein>
    <recommendedName>
        <fullName evidence="2">Sialate O-acetylesterase domain-containing protein</fullName>
    </recommendedName>
</protein>
<dbReference type="Gene3D" id="3.40.50.1110">
    <property type="entry name" value="SGNH hydrolase"/>
    <property type="match status" value="1"/>
</dbReference>